<feature type="coiled-coil region" evidence="2">
    <location>
        <begin position="1222"/>
        <end position="1253"/>
    </location>
</feature>
<dbReference type="Gene3D" id="3.40.50.300">
    <property type="entry name" value="P-loop containing nucleotide triphosphate hydrolases"/>
    <property type="match status" value="1"/>
</dbReference>
<dbReference type="InterPro" id="IPR049730">
    <property type="entry name" value="SNF2/RAD54-like_C"/>
</dbReference>
<dbReference type="PANTHER" id="PTHR35116">
    <property type="entry name" value="HELICASE PROTEIN MOM1"/>
    <property type="match status" value="1"/>
</dbReference>
<feature type="compositionally biased region" description="Low complexity" evidence="3">
    <location>
        <begin position="80"/>
        <end position="92"/>
    </location>
</feature>
<feature type="region of interest" description="Disordered" evidence="3">
    <location>
        <begin position="1114"/>
        <end position="1170"/>
    </location>
</feature>
<feature type="compositionally biased region" description="Basic and acidic residues" evidence="3">
    <location>
        <begin position="1"/>
        <end position="23"/>
    </location>
</feature>
<feature type="compositionally biased region" description="Basic and acidic residues" evidence="3">
    <location>
        <begin position="272"/>
        <end position="283"/>
    </location>
</feature>
<keyword evidence="5" id="KW-0547">Nucleotide-binding</keyword>
<keyword evidence="1" id="KW-0378">Hydrolase</keyword>
<feature type="region of interest" description="Disordered" evidence="3">
    <location>
        <begin position="1320"/>
        <end position="1452"/>
    </location>
</feature>
<dbReference type="GO" id="GO:0016787">
    <property type="term" value="F:hydrolase activity"/>
    <property type="evidence" value="ECO:0007669"/>
    <property type="project" value="UniProtKB-KW"/>
</dbReference>
<feature type="compositionally biased region" description="Basic residues" evidence="3">
    <location>
        <begin position="192"/>
        <end position="209"/>
    </location>
</feature>
<feature type="compositionally biased region" description="Basic and acidic residues" evidence="3">
    <location>
        <begin position="132"/>
        <end position="144"/>
    </location>
</feature>
<dbReference type="InterPro" id="IPR001650">
    <property type="entry name" value="Helicase_C-like"/>
</dbReference>
<keyword evidence="2" id="KW-0175">Coiled coil</keyword>
<feature type="domain" description="Helicase C-terminal" evidence="4">
    <location>
        <begin position="498"/>
        <end position="664"/>
    </location>
</feature>
<dbReference type="InterPro" id="IPR039322">
    <property type="entry name" value="MOM1"/>
</dbReference>
<feature type="compositionally biased region" description="Basic and acidic residues" evidence="3">
    <location>
        <begin position="210"/>
        <end position="221"/>
    </location>
</feature>
<feature type="region of interest" description="Disordered" evidence="3">
    <location>
        <begin position="1016"/>
        <end position="1066"/>
    </location>
</feature>
<protein>
    <submittedName>
        <fullName evidence="5">Helicase</fullName>
    </submittedName>
</protein>
<keyword evidence="6" id="KW-1185">Reference proteome</keyword>
<dbReference type="InterPro" id="IPR004330">
    <property type="entry name" value="FAR1_DNA_bnd_dom"/>
</dbReference>
<dbReference type="Proteomes" id="UP000245207">
    <property type="component" value="Unassembled WGS sequence"/>
</dbReference>
<evidence type="ECO:0000256" key="2">
    <source>
        <dbReference type="SAM" id="Coils"/>
    </source>
</evidence>
<name>A0A2U1P0K7_ARTAN</name>
<dbReference type="PANTHER" id="PTHR35116:SF2">
    <property type="entry name" value="ATP-DEPENDENT HELICASE FAMILY PROTEIN-RELATED"/>
    <property type="match status" value="1"/>
</dbReference>
<feature type="region of interest" description="Disordered" evidence="3">
    <location>
        <begin position="1"/>
        <end position="319"/>
    </location>
</feature>
<feature type="compositionally biased region" description="Low complexity" evidence="3">
    <location>
        <begin position="1390"/>
        <end position="1416"/>
    </location>
</feature>
<feature type="compositionally biased region" description="Polar residues" evidence="3">
    <location>
        <begin position="1143"/>
        <end position="1154"/>
    </location>
</feature>
<dbReference type="CDD" id="cd22541">
    <property type="entry name" value="SP5_N"/>
    <property type="match status" value="1"/>
</dbReference>
<feature type="compositionally biased region" description="Basic and acidic residues" evidence="3">
    <location>
        <begin position="238"/>
        <end position="260"/>
    </location>
</feature>
<keyword evidence="5" id="KW-0347">Helicase</keyword>
<feature type="compositionally biased region" description="Basic and acidic residues" evidence="3">
    <location>
        <begin position="303"/>
        <end position="319"/>
    </location>
</feature>
<dbReference type="GO" id="GO:0031507">
    <property type="term" value="P:heterochromatin formation"/>
    <property type="evidence" value="ECO:0007669"/>
    <property type="project" value="InterPro"/>
</dbReference>
<evidence type="ECO:0000313" key="5">
    <source>
        <dbReference type="EMBL" id="PWA79294.1"/>
    </source>
</evidence>
<dbReference type="Pfam" id="PF03101">
    <property type="entry name" value="FAR1"/>
    <property type="match status" value="1"/>
</dbReference>
<dbReference type="Pfam" id="PF25029">
    <property type="entry name" value="MOM1"/>
    <property type="match status" value="1"/>
</dbReference>
<feature type="region of interest" description="Disordered" evidence="3">
    <location>
        <begin position="342"/>
        <end position="379"/>
    </location>
</feature>
<keyword evidence="5" id="KW-0067">ATP-binding</keyword>
<evidence type="ECO:0000313" key="6">
    <source>
        <dbReference type="Proteomes" id="UP000245207"/>
    </source>
</evidence>
<feature type="compositionally biased region" description="Polar residues" evidence="3">
    <location>
        <begin position="118"/>
        <end position="127"/>
    </location>
</feature>
<dbReference type="STRING" id="35608.A0A2U1P0K7"/>
<accession>A0A2U1P0K7</accession>
<dbReference type="Gene3D" id="6.10.250.1310">
    <property type="match status" value="1"/>
</dbReference>
<sequence length="1675" mass="187013">MVKDNRRSNKAKANENIKSKEKSVYISSGGSMKKIVKQDASPASNSRRSSRDLAADNSRGKKVTGNENITPKKKTITPNASPASSSRRSSTSSRKETKETPGKDNPTNMRRSVRLENMNPSDTPQSRVKSKKTQEEIKKTPVSDRRKKLVEKSPSSNTKSKKKKAVKSLDQSMTDTSENKKQGKPSLGADGRKRKKGRKKFFSRVKQKKAVPDGDKAKDSEESLSEAVTSSSSELVTELEKPDKLRQVDKNDNESEEKSSEANSSSNSDVAMEDKLHPLDSNKTEYSVSKSVEDKDDNDDECSDRKASKSHCREEENNVKELLDDYLMDLDKAKHVGSLRKSVDGESIGCGSGEDSSSESKKSPKKQKTNHASGKQHELKYCETSGSEDRTTCEAAGLAETVEKSKGVKNMKSSAPLVSGVAESNSSKFVEFRVPVQISNVQLEQYCSMLLSNAMALSSCSKTDTVGAVHDILVSNRKGVELGKFLDVGIKASGKLQFLDLILPELRKRELRVLILYQPLSGSGKGSPSIGDILDDFLRQRFGEDSYERIDGVGIVPSKKQAALNNFNNKDMGRFVFLLEYRACLPSIKLSSVDTVIVFNSEWNPANDLRALNKIAIDSQSEQIMIFRLYTSSTLEEKILRLAEHNVTIDSKLQNISRSTSDALLMWGATYLFNKLDEFHNASGVNTCSEECLLDELLEEFINLITHVRMNKDATKLMITRAQPVREIYGKNPTVPNKSGEEQPHTFWRKLLVGRDPCWKYLAISNPRQRKIKRPQYFEQSPEKITNDDVARKRKKTTNNITESVASKPVTEEVEVVGANKSQSSADDSFWPDATETNLHDLLKLKISKLCEVLGLSEEVKTTVERFLEYVIENYHVNNEHANTLQAFLISLCWSGSELLKHKLDRTQSIAIANEHLNFSCNEEETHNIYLKLESAKEMFIRYTKNQKKTYVSEDSIPETEPTSIQPLDVKEEIPDSPPSQYNDNVVDCNHIHAEIGTINPDTSDALENQNDFHILNNSNSPSAGVSKENTPSVQRVVSPASGQSVPTDPEIQKETSQENEVQVNSSSFVETSCLQTIGAGKVDQLKPEGSSLQIGMGQCSPSVASPQVAEIHSTTTTIEQRSDSYSADKVDCQPSYKPPSPSQNLSASSQVLETSARVPNPAVTPRGSNLLNVQRFDNRNKGVSRPYSDPLQNEMEKLCELKNNILKFHEVVKMRLKSDHEKELEEVIAEMNRKYESKCQEAEAAFQSKRVEIDASFNKVVKNKILADIFKSKCQDMSPFDPAVLRVQSGRIQFQGQPSMGRSTSLSPAQVSRIPQQPPLQIVHQPPPNINPITPSSRPPPNINPITPSSRPPPSNNLTDPFARNPRAISEVRAPAPHIRPFTPSTSTSHNLSSHRMMSSHHASSPTSQSSTRPPHLSPLQTPPHLQTNHNGHPTQNSPSTQPFSSLLAAQTSSQSPAASLALPPLYTCCFSVKFGMMEERVPFDLEKVTLEQYSIIGQEEEIVVYEDSHSTKKALGTNEPFVGQCFLSEEEALVFYKNYATIKGFSVRKGRFDNDKGERIRRDFLCHREGSSETKVIDSSKQQRNSRSKRCECDAHMRIKLRKINESLSEMWRSICMDDRCNYKVDFVYNTVVYILICGISHSGKKPTLQIAQIAILKFTVHKLDIIEEFERQ</sequence>
<feature type="compositionally biased region" description="Basic and acidic residues" evidence="3">
    <location>
        <begin position="93"/>
        <end position="102"/>
    </location>
</feature>
<organism evidence="5 6">
    <name type="scientific">Artemisia annua</name>
    <name type="common">Sweet wormwood</name>
    <dbReference type="NCBI Taxonomy" id="35608"/>
    <lineage>
        <taxon>Eukaryota</taxon>
        <taxon>Viridiplantae</taxon>
        <taxon>Streptophyta</taxon>
        <taxon>Embryophyta</taxon>
        <taxon>Tracheophyta</taxon>
        <taxon>Spermatophyta</taxon>
        <taxon>Magnoliopsida</taxon>
        <taxon>eudicotyledons</taxon>
        <taxon>Gunneridae</taxon>
        <taxon>Pentapetalae</taxon>
        <taxon>asterids</taxon>
        <taxon>campanulids</taxon>
        <taxon>Asterales</taxon>
        <taxon>Asteraceae</taxon>
        <taxon>Asteroideae</taxon>
        <taxon>Anthemideae</taxon>
        <taxon>Artemisiinae</taxon>
        <taxon>Artemisia</taxon>
    </lineage>
</organism>
<feature type="compositionally biased region" description="Low complexity" evidence="3">
    <location>
        <begin position="225"/>
        <end position="236"/>
    </location>
</feature>
<dbReference type="PROSITE" id="PS51194">
    <property type="entry name" value="HELICASE_CTER"/>
    <property type="match status" value="1"/>
</dbReference>
<reference evidence="5 6" key="1">
    <citation type="journal article" date="2018" name="Mol. Plant">
        <title>The genome of Artemisia annua provides insight into the evolution of Asteraceae family and artemisinin biosynthesis.</title>
        <authorList>
            <person name="Shen Q."/>
            <person name="Zhang L."/>
            <person name="Liao Z."/>
            <person name="Wang S."/>
            <person name="Yan T."/>
            <person name="Shi P."/>
            <person name="Liu M."/>
            <person name="Fu X."/>
            <person name="Pan Q."/>
            <person name="Wang Y."/>
            <person name="Lv Z."/>
            <person name="Lu X."/>
            <person name="Zhang F."/>
            <person name="Jiang W."/>
            <person name="Ma Y."/>
            <person name="Chen M."/>
            <person name="Hao X."/>
            <person name="Li L."/>
            <person name="Tang Y."/>
            <person name="Lv G."/>
            <person name="Zhou Y."/>
            <person name="Sun X."/>
            <person name="Brodelius P.E."/>
            <person name="Rose J.K.C."/>
            <person name="Tang K."/>
        </authorList>
    </citation>
    <scope>NUCLEOTIDE SEQUENCE [LARGE SCALE GENOMIC DNA]</scope>
    <source>
        <strain evidence="6">cv. Huhao1</strain>
        <tissue evidence="5">Leaf</tissue>
    </source>
</reference>
<dbReference type="OrthoDB" id="885191at2759"/>
<feature type="compositionally biased region" description="Basic and acidic residues" evidence="3">
    <location>
        <begin position="1121"/>
        <end position="1132"/>
    </location>
</feature>
<evidence type="ECO:0000256" key="1">
    <source>
        <dbReference type="ARBA" id="ARBA00022801"/>
    </source>
</evidence>
<feature type="compositionally biased region" description="Polar residues" evidence="3">
    <location>
        <begin position="1016"/>
        <end position="1047"/>
    </location>
</feature>
<evidence type="ECO:0000259" key="4">
    <source>
        <dbReference type="PROSITE" id="PS51194"/>
    </source>
</evidence>
<feature type="compositionally biased region" description="Polar residues" evidence="3">
    <location>
        <begin position="1425"/>
        <end position="1445"/>
    </location>
</feature>
<evidence type="ECO:0000256" key="3">
    <source>
        <dbReference type="SAM" id="MobiDB-lite"/>
    </source>
</evidence>
<dbReference type="CDD" id="cd18793">
    <property type="entry name" value="SF2_C_SNF"/>
    <property type="match status" value="1"/>
</dbReference>
<dbReference type="InterPro" id="IPR027417">
    <property type="entry name" value="P-loop_NTPase"/>
</dbReference>
<dbReference type="GO" id="GO:0004386">
    <property type="term" value="F:helicase activity"/>
    <property type="evidence" value="ECO:0007669"/>
    <property type="project" value="UniProtKB-KW"/>
</dbReference>
<dbReference type="SUPFAM" id="SSF52540">
    <property type="entry name" value="P-loop containing nucleoside triphosphate hydrolases"/>
    <property type="match status" value="1"/>
</dbReference>
<feature type="compositionally biased region" description="Low complexity" evidence="3">
    <location>
        <begin position="345"/>
        <end position="355"/>
    </location>
</feature>
<comment type="caution">
    <text evidence="5">The sequence shown here is derived from an EMBL/GenBank/DDBJ whole genome shotgun (WGS) entry which is preliminary data.</text>
</comment>
<gene>
    <name evidence="5" type="ORF">CTI12_AA208020</name>
</gene>
<dbReference type="EMBL" id="PKPP01001876">
    <property type="protein sequence ID" value="PWA79294.1"/>
    <property type="molecule type" value="Genomic_DNA"/>
</dbReference>
<proteinExistence type="predicted"/>
<dbReference type="InterPro" id="IPR056882">
    <property type="entry name" value="MOM1_dom"/>
</dbReference>